<feature type="transmembrane region" description="Helical" evidence="1">
    <location>
        <begin position="76"/>
        <end position="98"/>
    </location>
</feature>
<dbReference type="EMBL" id="QPJC01000014">
    <property type="protein sequence ID" value="RCW39786.1"/>
    <property type="molecule type" value="Genomic_DNA"/>
</dbReference>
<feature type="transmembrane region" description="Helical" evidence="1">
    <location>
        <begin position="194"/>
        <end position="215"/>
    </location>
</feature>
<proteinExistence type="predicted"/>
<accession>A0A368VF74</accession>
<keyword evidence="3" id="KW-1185">Reference proteome</keyword>
<sequence>MTTMTAEHRPASPAASRFVRTLAAEWTKLWSLRFTRAMLLLALILAAGAAAVFLLTTETTRGEPLAEMSPFEIAGASLLGVDFAVVVLEVLCASAVASEYSTGMIRLTLSVAPHRWRVLAAKGLVATMIALLAGLAATAAAVGAGQLVLLTQGLPGLSPEPRLLRLAVGSMLMVPLYSLLTVALAFLTRNGGGAIAVVLTIMSVPTLVGALPPGWQWSLLPWLPASALHSLSGAASPQAPEHLAPGWAAVVLVAWAAALLLLAYVVFSRRDA</sequence>
<feature type="transmembrane region" description="Helical" evidence="1">
    <location>
        <begin position="163"/>
        <end position="187"/>
    </location>
</feature>
<reference evidence="2 3" key="1">
    <citation type="submission" date="2018-07" db="EMBL/GenBank/DDBJ databases">
        <title>Genomic Encyclopedia of Type Strains, Phase III (KMG-III): the genomes of soil and plant-associated and newly described type strains.</title>
        <authorList>
            <person name="Whitman W."/>
        </authorList>
    </citation>
    <scope>NUCLEOTIDE SEQUENCE [LARGE SCALE GENOMIC DNA]</scope>
    <source>
        <strain evidence="2 3">CECT 8575</strain>
    </source>
</reference>
<comment type="caution">
    <text evidence="2">The sequence shown here is derived from an EMBL/GenBank/DDBJ whole genome shotgun (WGS) entry which is preliminary data.</text>
</comment>
<dbReference type="AlphaFoldDB" id="A0A368VF74"/>
<dbReference type="RefSeq" id="WP_114454566.1">
    <property type="nucleotide sequence ID" value="NZ_QPJC01000014.1"/>
</dbReference>
<keyword evidence="1" id="KW-0812">Transmembrane</keyword>
<protein>
    <submittedName>
        <fullName evidence="2">ABC-2 type transport system permease protein</fullName>
    </submittedName>
</protein>
<evidence type="ECO:0000256" key="1">
    <source>
        <dbReference type="SAM" id="Phobius"/>
    </source>
</evidence>
<name>A0A368VF74_9ACTN</name>
<organism evidence="2 3">
    <name type="scientific">Halopolyspora algeriensis</name>
    <dbReference type="NCBI Taxonomy" id="1500506"/>
    <lineage>
        <taxon>Bacteria</taxon>
        <taxon>Bacillati</taxon>
        <taxon>Actinomycetota</taxon>
        <taxon>Actinomycetes</taxon>
        <taxon>Actinomycetes incertae sedis</taxon>
        <taxon>Halopolyspora</taxon>
    </lineage>
</organism>
<dbReference type="PANTHER" id="PTHR37305">
    <property type="entry name" value="INTEGRAL MEMBRANE PROTEIN-RELATED"/>
    <property type="match status" value="1"/>
</dbReference>
<gene>
    <name evidence="2" type="ORF">DFQ14_11448</name>
</gene>
<keyword evidence="1" id="KW-1133">Transmembrane helix</keyword>
<evidence type="ECO:0000313" key="2">
    <source>
        <dbReference type="EMBL" id="RCW39786.1"/>
    </source>
</evidence>
<dbReference type="OrthoDB" id="3297477at2"/>
<evidence type="ECO:0000313" key="3">
    <source>
        <dbReference type="Proteomes" id="UP000253495"/>
    </source>
</evidence>
<feature type="transmembrane region" description="Helical" evidence="1">
    <location>
        <begin position="119"/>
        <end position="143"/>
    </location>
</feature>
<keyword evidence="1" id="KW-0472">Membrane</keyword>
<feature type="transmembrane region" description="Helical" evidence="1">
    <location>
        <begin position="246"/>
        <end position="267"/>
    </location>
</feature>
<dbReference type="Proteomes" id="UP000253495">
    <property type="component" value="Unassembled WGS sequence"/>
</dbReference>
<feature type="transmembrane region" description="Helical" evidence="1">
    <location>
        <begin position="37"/>
        <end position="56"/>
    </location>
</feature>
<dbReference type="PANTHER" id="PTHR37305:SF1">
    <property type="entry name" value="MEMBRANE PROTEIN"/>
    <property type="match status" value="1"/>
</dbReference>